<dbReference type="GO" id="GO:0097225">
    <property type="term" value="C:sperm midpiece"/>
    <property type="evidence" value="ECO:0007669"/>
    <property type="project" value="TreeGrafter"/>
</dbReference>
<dbReference type="PANTHER" id="PTHR14919">
    <property type="entry name" value="KPL2-RELATED"/>
    <property type="match status" value="1"/>
</dbReference>
<dbReference type="InterPro" id="IPR052634">
    <property type="entry name" value="Sperm_flagellar-bone_growth"/>
</dbReference>
<accession>A0A8C0WQB4</accession>
<dbReference type="InterPro" id="IPR054517">
    <property type="entry name" value="SPEF2_D5"/>
</dbReference>
<organism evidence="2">
    <name type="scientific">Castor canadensis</name>
    <name type="common">American beaver</name>
    <dbReference type="NCBI Taxonomy" id="51338"/>
    <lineage>
        <taxon>Eukaryota</taxon>
        <taxon>Metazoa</taxon>
        <taxon>Chordata</taxon>
        <taxon>Craniata</taxon>
        <taxon>Vertebrata</taxon>
        <taxon>Euteleostomi</taxon>
        <taxon>Mammalia</taxon>
        <taxon>Eutheria</taxon>
        <taxon>Euarchontoglires</taxon>
        <taxon>Glires</taxon>
        <taxon>Rodentia</taxon>
        <taxon>Castorimorpha</taxon>
        <taxon>Castoridae</taxon>
        <taxon>Castor</taxon>
    </lineage>
</organism>
<dbReference type="Pfam" id="PF06294">
    <property type="entry name" value="CH_2"/>
    <property type="match status" value="1"/>
</dbReference>
<dbReference type="PROSITE" id="PS50021">
    <property type="entry name" value="CH"/>
    <property type="match status" value="1"/>
</dbReference>
<dbReference type="Pfam" id="PF22946">
    <property type="entry name" value="SPEF2_D5"/>
    <property type="match status" value="1"/>
</dbReference>
<dbReference type="Ensembl" id="ENSCCNT00000018208.1">
    <property type="protein sequence ID" value="ENSCCNP00000013884.1"/>
    <property type="gene ID" value="ENSCCNG00000014358.1"/>
</dbReference>
<gene>
    <name evidence="2" type="primary">Spef2</name>
</gene>
<protein>
    <recommendedName>
        <fullName evidence="1">Calponin-homology (CH) domain-containing protein</fullName>
    </recommendedName>
</protein>
<evidence type="ECO:0000313" key="2">
    <source>
        <dbReference type="Ensembl" id="ENSCCNP00000013884.1"/>
    </source>
</evidence>
<dbReference type="PANTHER" id="PTHR14919:SF0">
    <property type="entry name" value="SPERM FLAGELLAR PROTEIN 2"/>
    <property type="match status" value="1"/>
</dbReference>
<evidence type="ECO:0000259" key="1">
    <source>
        <dbReference type="PROSITE" id="PS50021"/>
    </source>
</evidence>
<dbReference type="GO" id="GO:0005737">
    <property type="term" value="C:cytoplasm"/>
    <property type="evidence" value="ECO:0007669"/>
    <property type="project" value="UniProtKB-ARBA"/>
</dbReference>
<name>A0A8C0WQB4_CASCN</name>
<proteinExistence type="predicted"/>
<dbReference type="GO" id="GO:0007288">
    <property type="term" value="P:sperm axoneme assembly"/>
    <property type="evidence" value="ECO:0007669"/>
    <property type="project" value="TreeGrafter"/>
</dbReference>
<dbReference type="AlphaFoldDB" id="A0A8C0WQB4"/>
<dbReference type="GO" id="GO:0002177">
    <property type="term" value="C:manchette"/>
    <property type="evidence" value="ECO:0007669"/>
    <property type="project" value="TreeGrafter"/>
</dbReference>
<feature type="domain" description="Calponin-homology (CH)" evidence="1">
    <location>
        <begin position="1"/>
        <end position="105"/>
    </location>
</feature>
<reference evidence="2" key="1">
    <citation type="submission" date="2023-09" db="UniProtKB">
        <authorList>
            <consortium name="Ensembl"/>
        </authorList>
    </citation>
    <scope>IDENTIFICATION</scope>
</reference>
<dbReference type="InterPro" id="IPR036872">
    <property type="entry name" value="CH_dom_sf"/>
</dbReference>
<dbReference type="InterPro" id="IPR001715">
    <property type="entry name" value="CH_dom"/>
</dbReference>
<sequence length="457" mass="54034">MTEILCQWLNQDLKVSRTVSPKSFAKAFSSGYLIGEVLHKFELQDDFSEFSDSRVSSARLNNFSRLEPTLHLLGVQFDQNMAQSIITEKPGAATKLLYQLYIALQKKKKSGLTGVELQTMQPQTSVRLQNMKSEAFREQRLSRRRQNEIMAKIQAAIIQIPKPVSNRTLKALEAQKMMKKQKEAEDVAKEIKKFEALIKKDLQAKESASKTYLDPADQTAADLLNTYSDDDYIKKIQKRLEEDAFAREQREKRRRRLLMDQLIAHEAQEEAYREEQLTHRLMRQSQQERRIAVQLMHVRHEKEVLWQNRIFREKQYEERRLKDFQDALDREAALAKQAKIDFEEQILREKEIHEKIAVERAQVRYKKHYDMCGEILDQILDLSTKVADYRMLTNNMIPYKLMNDWKELFFHGKPIYEQATSKHEIAKSSAEQLVELEKRDLLDKNDYEEYKVYTDME</sequence>
<dbReference type="Gene3D" id="1.10.418.10">
    <property type="entry name" value="Calponin-like domain"/>
    <property type="match status" value="1"/>
</dbReference>
<dbReference type="InterPro" id="IPR010441">
    <property type="entry name" value="CH_2"/>
</dbReference>